<keyword evidence="2" id="KW-1185">Reference proteome</keyword>
<dbReference type="AlphaFoldDB" id="A0A1G7P6E4"/>
<name>A0A1G7P6E4_9SPHN</name>
<proteinExistence type="predicted"/>
<dbReference type="EMBL" id="FNBI01000006">
    <property type="protein sequence ID" value="SDF81872.1"/>
    <property type="molecule type" value="Genomic_DNA"/>
</dbReference>
<gene>
    <name evidence="1" type="ORF">SAMN05216557_10680</name>
</gene>
<protein>
    <submittedName>
        <fullName evidence="1">SapC protein</fullName>
    </submittedName>
</protein>
<accession>A0A1G7P6E4</accession>
<dbReference type="Proteomes" id="UP000323502">
    <property type="component" value="Unassembled WGS sequence"/>
</dbReference>
<organism evidence="1 2">
    <name type="scientific">Sphingomonas carotinifaciens</name>
    <dbReference type="NCBI Taxonomy" id="1166323"/>
    <lineage>
        <taxon>Bacteria</taxon>
        <taxon>Pseudomonadati</taxon>
        <taxon>Pseudomonadota</taxon>
        <taxon>Alphaproteobacteria</taxon>
        <taxon>Sphingomonadales</taxon>
        <taxon>Sphingomonadaceae</taxon>
        <taxon>Sphingomonas</taxon>
    </lineage>
</organism>
<dbReference type="InterPro" id="IPR010836">
    <property type="entry name" value="SapC"/>
</dbReference>
<evidence type="ECO:0000313" key="2">
    <source>
        <dbReference type="Proteomes" id="UP000323502"/>
    </source>
</evidence>
<evidence type="ECO:0000313" key="1">
    <source>
        <dbReference type="EMBL" id="SDF81872.1"/>
    </source>
</evidence>
<sequence length="241" mass="26444">MTNIVLLNNVDHHDLTVITRPGAAYGDAVNQTLIFPTEWEEAQRDYPILFRRSEDGRLHSVALLGLDRDENLFLDDGVWQARYIPALHQRGPFSIGIPRDEEGGTGEPMIHVDLDHVRVGRGGEGSPVFLPQGGNSPYLEAVADVLRRIHAGSQANDALFAALDAEGVIEAVSIEIVLDDSKRYVLDDFHAIGAEPIARLTGDALERLHAQGYLQPAIWALSSLGNVPHLIDRKNRRLAGA</sequence>
<dbReference type="Pfam" id="PF07277">
    <property type="entry name" value="SapC"/>
    <property type="match status" value="1"/>
</dbReference>
<reference evidence="1 2" key="1">
    <citation type="submission" date="2016-10" db="EMBL/GenBank/DDBJ databases">
        <authorList>
            <person name="Varghese N."/>
            <person name="Submissions S."/>
        </authorList>
    </citation>
    <scope>NUCLEOTIDE SEQUENCE [LARGE SCALE GENOMIC DNA]</scope>
    <source>
        <strain evidence="1 2">S7-754</strain>
    </source>
</reference>
<dbReference type="RefSeq" id="WP_162527080.1">
    <property type="nucleotide sequence ID" value="NZ_FNBI01000006.1"/>
</dbReference>